<evidence type="ECO:0000313" key="2">
    <source>
        <dbReference type="EMBL" id="MFH0255118.1"/>
    </source>
</evidence>
<comment type="caution">
    <text evidence="2">The sequence shown here is derived from an EMBL/GenBank/DDBJ whole genome shotgun (WGS) entry which is preliminary data.</text>
</comment>
<dbReference type="EMBL" id="JBIHMM010000004">
    <property type="protein sequence ID" value="MFH0255118.1"/>
    <property type="molecule type" value="Genomic_DNA"/>
</dbReference>
<feature type="coiled-coil region" evidence="1">
    <location>
        <begin position="108"/>
        <end position="225"/>
    </location>
</feature>
<gene>
    <name evidence="2" type="ORF">ACGRVM_14525</name>
</gene>
<name>A0ABW7IAJ8_9RHOB</name>
<keyword evidence="3" id="KW-1185">Reference proteome</keyword>
<protein>
    <recommendedName>
        <fullName evidence="4">Chromosome partition protein Smc</fullName>
    </recommendedName>
</protein>
<dbReference type="Proteomes" id="UP001607157">
    <property type="component" value="Unassembled WGS sequence"/>
</dbReference>
<organism evidence="2 3">
    <name type="scientific">Roseovarius aquimarinus</name>
    <dbReference type="NCBI Taxonomy" id="1229156"/>
    <lineage>
        <taxon>Bacteria</taxon>
        <taxon>Pseudomonadati</taxon>
        <taxon>Pseudomonadota</taxon>
        <taxon>Alphaproteobacteria</taxon>
        <taxon>Rhodobacterales</taxon>
        <taxon>Roseobacteraceae</taxon>
        <taxon>Roseovarius</taxon>
    </lineage>
</organism>
<proteinExistence type="predicted"/>
<evidence type="ECO:0000256" key="1">
    <source>
        <dbReference type="SAM" id="Coils"/>
    </source>
</evidence>
<keyword evidence="1" id="KW-0175">Coiled coil</keyword>
<evidence type="ECO:0000313" key="3">
    <source>
        <dbReference type="Proteomes" id="UP001607157"/>
    </source>
</evidence>
<evidence type="ECO:0008006" key="4">
    <source>
        <dbReference type="Google" id="ProtNLM"/>
    </source>
</evidence>
<sequence length="300" mass="33573">MALADWVKSSQRMLRGARRLHRQVLLCDARALLENDAEVLAHLAPSLDAAPVAEDVPAAPNAIWLVLADALVKRDEEAARCAAEIAAMRIGTGREMETGDASTALGEVRDMKTALDRAQDEMRVLVEERQLLRDHIALQEETIERAEARSHAVERLESEIAELRRDNEMLREAARRHTDEASETAARICDLEAEYGVMQQASADRHLLKAKADALQRRIEVEREEQARRAALLGSLLLADQRDLDTSAGRIEALEGRVWELGNEVAQLRADLDSVYSSRSWRLTRPLRSVRAMPRLVRGA</sequence>
<dbReference type="RefSeq" id="WP_377172516.1">
    <property type="nucleotide sequence ID" value="NZ_JBHTJC010000004.1"/>
</dbReference>
<reference evidence="2 3" key="1">
    <citation type="submission" date="2024-10" db="EMBL/GenBank/DDBJ databases">
        <authorList>
            <person name="Yang X.-N."/>
        </authorList>
    </citation>
    <scope>NUCLEOTIDE SEQUENCE [LARGE SCALE GENOMIC DNA]</scope>
    <source>
        <strain evidence="2 3">CAU 1059</strain>
    </source>
</reference>
<accession>A0ABW7IAJ8</accession>